<accession>A0A840TVG9</accession>
<keyword evidence="3" id="KW-1185">Reference proteome</keyword>
<dbReference type="InterPro" id="IPR013830">
    <property type="entry name" value="SGNH_hydro"/>
</dbReference>
<evidence type="ECO:0000313" key="2">
    <source>
        <dbReference type="EMBL" id="MBB5287244.1"/>
    </source>
</evidence>
<evidence type="ECO:0000259" key="1">
    <source>
        <dbReference type="Pfam" id="PF13472"/>
    </source>
</evidence>
<comment type="caution">
    <text evidence="2">The sequence shown here is derived from an EMBL/GenBank/DDBJ whole genome shotgun (WGS) entry which is preliminary data.</text>
</comment>
<dbReference type="Gene3D" id="3.40.50.1110">
    <property type="entry name" value="SGNH hydrolase"/>
    <property type="match status" value="1"/>
</dbReference>
<dbReference type="SUPFAM" id="SSF52266">
    <property type="entry name" value="SGNH hydrolase"/>
    <property type="match status" value="1"/>
</dbReference>
<dbReference type="PANTHER" id="PTHR14209:SF19">
    <property type="entry name" value="ISOAMYL ACETATE-HYDROLYZING ESTERASE 1 HOMOLOG"/>
    <property type="match status" value="1"/>
</dbReference>
<name>A0A840TVG9_9BACT</name>
<dbReference type="GO" id="GO:0016788">
    <property type="term" value="F:hydrolase activity, acting on ester bonds"/>
    <property type="evidence" value="ECO:0007669"/>
    <property type="project" value="UniProtKB-ARBA"/>
</dbReference>
<gene>
    <name evidence="2" type="ORF">HNQ92_005407</name>
</gene>
<sequence length="243" mass="27660">MRGSNRRYLSRVKAHLGVGLVLAIGLVAWQKPVPSLFLIGDSISIQYGPYLEKYLEGIVTFSRKQDDGQAEKNLDVPVGANGGDSRMVLSYLRTKLKDQAFRPDYLLLNCGLHDIKHNQPEGTIQVSEKEYRENLTAIAQLLRQRNIELIWVRTTPVVDTIHNPRSKAFKRYDADLQKYNQIADQVMAAQQVASIDLYQFTQQLGIEQFTDHVHYKEPARALQAAYLAGYLQAHVHKKRVVSK</sequence>
<dbReference type="InterPro" id="IPR036514">
    <property type="entry name" value="SGNH_hydro_sf"/>
</dbReference>
<feature type="domain" description="SGNH hydrolase-type esterase" evidence="1">
    <location>
        <begin position="38"/>
        <end position="206"/>
    </location>
</feature>
<dbReference type="PANTHER" id="PTHR14209">
    <property type="entry name" value="ISOAMYL ACETATE-HYDROLYZING ESTERASE 1"/>
    <property type="match status" value="1"/>
</dbReference>
<dbReference type="Pfam" id="PF13472">
    <property type="entry name" value="Lipase_GDSL_2"/>
    <property type="match status" value="1"/>
</dbReference>
<proteinExistence type="predicted"/>
<dbReference type="AlphaFoldDB" id="A0A840TVG9"/>
<dbReference type="InterPro" id="IPR045136">
    <property type="entry name" value="Iah1-like"/>
</dbReference>
<dbReference type="Proteomes" id="UP000557307">
    <property type="component" value="Unassembled WGS sequence"/>
</dbReference>
<protein>
    <submittedName>
        <fullName evidence="2">Lysophospholipase L1-like esterase</fullName>
    </submittedName>
</protein>
<dbReference type="RefSeq" id="WP_221307549.1">
    <property type="nucleotide sequence ID" value="NZ_JACHGF010000015.1"/>
</dbReference>
<evidence type="ECO:0000313" key="3">
    <source>
        <dbReference type="Proteomes" id="UP000557307"/>
    </source>
</evidence>
<reference evidence="2 3" key="1">
    <citation type="submission" date="2020-08" db="EMBL/GenBank/DDBJ databases">
        <title>Genomic Encyclopedia of Type Strains, Phase IV (KMG-IV): sequencing the most valuable type-strain genomes for metagenomic binning, comparative biology and taxonomic classification.</title>
        <authorList>
            <person name="Goeker M."/>
        </authorList>
    </citation>
    <scope>NUCLEOTIDE SEQUENCE [LARGE SCALE GENOMIC DNA]</scope>
    <source>
        <strain evidence="2 3">DSM 105074</strain>
    </source>
</reference>
<dbReference type="CDD" id="cd00229">
    <property type="entry name" value="SGNH_hydrolase"/>
    <property type="match status" value="1"/>
</dbReference>
<dbReference type="EMBL" id="JACHGF010000015">
    <property type="protein sequence ID" value="MBB5287244.1"/>
    <property type="molecule type" value="Genomic_DNA"/>
</dbReference>
<organism evidence="2 3">
    <name type="scientific">Rhabdobacter roseus</name>
    <dbReference type="NCBI Taxonomy" id="1655419"/>
    <lineage>
        <taxon>Bacteria</taxon>
        <taxon>Pseudomonadati</taxon>
        <taxon>Bacteroidota</taxon>
        <taxon>Cytophagia</taxon>
        <taxon>Cytophagales</taxon>
        <taxon>Cytophagaceae</taxon>
        <taxon>Rhabdobacter</taxon>
    </lineage>
</organism>